<name>A0AAX2H0H7_9FLAO</name>
<dbReference type="Proteomes" id="UP000065822">
    <property type="component" value="Chromosome"/>
</dbReference>
<dbReference type="RefSeq" id="WP_066427967.1">
    <property type="nucleotide sequence ID" value="NZ_CP014227.1"/>
</dbReference>
<accession>A0AAX2H0H7</accession>
<proteinExistence type="predicted"/>
<dbReference type="Proteomes" id="UP000215539">
    <property type="component" value="Chromosome 1"/>
</dbReference>
<feature type="chain" id="PRO_5043892343" description="Aromatic hydrocarbon degradation protein" evidence="1">
    <location>
        <begin position="22"/>
        <end position="424"/>
    </location>
</feature>
<evidence type="ECO:0008006" key="6">
    <source>
        <dbReference type="Google" id="ProtNLM"/>
    </source>
</evidence>
<sequence length="424" mass="46751">MNRRFIVFITALFTATCGVFAQQTAESPYSYYGVGERNFGGIAEESAMGGMTVYADSTRVNMTNPATLSGLKYTAFGAGYTLQRKNIVTNATSFNAKASGFDYLALGLPIAKGFGLSLGLQPYSTVGYKLKNSSASKVNQFEGSGNVNRFFLSAGFRIFEGLNVGASFRYHFGAIEMTDLEQQSGIQFYTQEASKSTLKGASVNFGLYLEQTLRHRLRLYSSLVFTPESKLSSENERTISTLGYASSRSGSPVLTVRDSQKKDLAALGLEKTKLVIPTEVAFGLGIGEHQQWFLGAQYTYANTKDFSNPFLTTNGVTYNNGYRLSIGGFWVPNYNSISSYWSRVTYRIGLRYEDTGIVLNGEKINDFGTSFGVSLPVKGFSNVTAVFEYGSKGTKAGNLVKENYYNLKIGFTLNDKWFQRTKYQ</sequence>
<evidence type="ECO:0000313" key="2">
    <source>
        <dbReference type="EMBL" id="AMD84401.1"/>
    </source>
</evidence>
<dbReference type="KEGG" id="chg:AXF12_01930"/>
<gene>
    <name evidence="2" type="ORF">AXF12_01930</name>
    <name evidence="3" type="ORF">SAMEA44541418_01365</name>
</gene>
<dbReference type="SUPFAM" id="SSF56935">
    <property type="entry name" value="Porins"/>
    <property type="match status" value="1"/>
</dbReference>
<keyword evidence="1" id="KW-0732">Signal</keyword>
<protein>
    <recommendedName>
        <fullName evidence="6">Aromatic hydrocarbon degradation protein</fullName>
    </recommendedName>
</protein>
<dbReference type="AlphaFoldDB" id="A0AAX2H0H7"/>
<dbReference type="Gene3D" id="2.40.160.60">
    <property type="entry name" value="Outer membrane protein transport protein (OMPP1/FadL/TodX)"/>
    <property type="match status" value="1"/>
</dbReference>
<reference evidence="2 4" key="1">
    <citation type="submission" date="2016-02" db="EMBL/GenBank/DDBJ databases">
        <authorList>
            <person name="Holder M.E."/>
            <person name="Ajami N.J."/>
            <person name="Petrosino J.F."/>
        </authorList>
    </citation>
    <scope>NUCLEOTIDE SEQUENCE [LARGE SCALE GENOMIC DNA]</scope>
    <source>
        <strain evidence="2 4">CCUG 32990</strain>
    </source>
</reference>
<feature type="signal peptide" evidence="1">
    <location>
        <begin position="1"/>
        <end position="21"/>
    </location>
</feature>
<dbReference type="EMBL" id="LT906449">
    <property type="protein sequence ID" value="SNV10769.1"/>
    <property type="molecule type" value="Genomic_DNA"/>
</dbReference>
<reference evidence="3 5" key="2">
    <citation type="submission" date="2017-06" db="EMBL/GenBank/DDBJ databases">
        <authorList>
            <consortium name="Pathogen Informatics"/>
        </authorList>
    </citation>
    <scope>NUCLEOTIDE SEQUENCE [LARGE SCALE GENOMIC DNA]</scope>
    <source>
        <strain evidence="3 5">NCTC12947</strain>
    </source>
</reference>
<organism evidence="3 5">
    <name type="scientific">Capnocytophaga haemolytica</name>
    <dbReference type="NCBI Taxonomy" id="45243"/>
    <lineage>
        <taxon>Bacteria</taxon>
        <taxon>Pseudomonadati</taxon>
        <taxon>Bacteroidota</taxon>
        <taxon>Flavobacteriia</taxon>
        <taxon>Flavobacteriales</taxon>
        <taxon>Flavobacteriaceae</taxon>
        <taxon>Capnocytophaga</taxon>
    </lineage>
</organism>
<evidence type="ECO:0000313" key="5">
    <source>
        <dbReference type="Proteomes" id="UP000215539"/>
    </source>
</evidence>
<evidence type="ECO:0000313" key="4">
    <source>
        <dbReference type="Proteomes" id="UP000065822"/>
    </source>
</evidence>
<keyword evidence="4" id="KW-1185">Reference proteome</keyword>
<dbReference type="EMBL" id="CP014227">
    <property type="protein sequence ID" value="AMD84401.1"/>
    <property type="molecule type" value="Genomic_DNA"/>
</dbReference>
<evidence type="ECO:0000256" key="1">
    <source>
        <dbReference type="SAM" id="SignalP"/>
    </source>
</evidence>
<evidence type="ECO:0000313" key="3">
    <source>
        <dbReference type="EMBL" id="SNV10769.1"/>
    </source>
</evidence>